<dbReference type="PANTHER" id="PTHR11012">
    <property type="entry name" value="PROTEIN KINASE-LIKE DOMAIN-CONTAINING"/>
    <property type="match status" value="1"/>
</dbReference>
<accession>A0AAN7P043</accession>
<keyword evidence="3" id="KW-1185">Reference proteome</keyword>
<reference evidence="3" key="1">
    <citation type="submission" date="2023-01" db="EMBL/GenBank/DDBJ databases">
        <title>Key to firefly adult light organ development and bioluminescence: homeobox transcription factors regulate luciferase expression and transportation to peroxisome.</title>
        <authorList>
            <person name="Fu X."/>
        </authorList>
    </citation>
    <scope>NUCLEOTIDE SEQUENCE [LARGE SCALE GENOMIC DNA]</scope>
</reference>
<dbReference type="InterPro" id="IPR011009">
    <property type="entry name" value="Kinase-like_dom_sf"/>
</dbReference>
<proteinExistence type="predicted"/>
<dbReference type="InterPro" id="IPR015897">
    <property type="entry name" value="CHK_kinase-like"/>
</dbReference>
<dbReference type="Gene3D" id="3.90.1200.10">
    <property type="match status" value="1"/>
</dbReference>
<name>A0AAN7P043_9COLE</name>
<feature type="domain" description="CHK kinase-like" evidence="1">
    <location>
        <begin position="127"/>
        <end position="323"/>
    </location>
</feature>
<organism evidence="2 3">
    <name type="scientific">Aquatica leii</name>
    <dbReference type="NCBI Taxonomy" id="1421715"/>
    <lineage>
        <taxon>Eukaryota</taxon>
        <taxon>Metazoa</taxon>
        <taxon>Ecdysozoa</taxon>
        <taxon>Arthropoda</taxon>
        <taxon>Hexapoda</taxon>
        <taxon>Insecta</taxon>
        <taxon>Pterygota</taxon>
        <taxon>Neoptera</taxon>
        <taxon>Endopterygota</taxon>
        <taxon>Coleoptera</taxon>
        <taxon>Polyphaga</taxon>
        <taxon>Elateriformia</taxon>
        <taxon>Elateroidea</taxon>
        <taxon>Lampyridae</taxon>
        <taxon>Luciolinae</taxon>
        <taxon>Aquatica</taxon>
    </lineage>
</organism>
<dbReference type="Proteomes" id="UP001353858">
    <property type="component" value="Unassembled WGS sequence"/>
</dbReference>
<evidence type="ECO:0000313" key="3">
    <source>
        <dbReference type="Proteomes" id="UP001353858"/>
    </source>
</evidence>
<dbReference type="AlphaFoldDB" id="A0AAN7P043"/>
<evidence type="ECO:0000313" key="2">
    <source>
        <dbReference type="EMBL" id="KAK4874089.1"/>
    </source>
</evidence>
<evidence type="ECO:0000259" key="1">
    <source>
        <dbReference type="SMART" id="SM00587"/>
    </source>
</evidence>
<dbReference type="Pfam" id="PF02958">
    <property type="entry name" value="EcKL"/>
    <property type="match status" value="1"/>
</dbReference>
<gene>
    <name evidence="2" type="ORF">RN001_013449</name>
</gene>
<sequence length="410" mass="47945">MNTEDILDGDIKKCIETLLQERKIVEYTLAANTVLERNYVSTVTNVVVCGKNHSGLVQKLNFFIKTAKKERECREFLSIKDMYSREIYTYKYIIPQFIALQKERKIKNLFKFTKFYSASEKESKEMVILENLSKKGFKTIHKNISVDYNHAMLVMQELGKFHALSFALRDHFPSTFNEIFNNIDDIEFHGNLGQTSKLFLEQFYPLYIEIMYSGNHTIAFEKLNDSKEHLFKSLQTAVKGKTTEPYSVVTHGDFWIANLLFKYDMHSHPKEMRIVDFQTTKMASPVSDISQFLFGCLDQKIRNKHYNELIQEYYKSFSSFLQDLGSDPVQLFPYDVLQDQLKRFSVIGLYLAFKIICFSSIPTEDTPKYENAKNGKDSSKMFYDTVKNSNSFKENIKNVILDYIQLGYDL</sequence>
<dbReference type="SUPFAM" id="SSF56112">
    <property type="entry name" value="Protein kinase-like (PK-like)"/>
    <property type="match status" value="1"/>
</dbReference>
<dbReference type="EMBL" id="JARPUR010000006">
    <property type="protein sequence ID" value="KAK4874089.1"/>
    <property type="molecule type" value="Genomic_DNA"/>
</dbReference>
<comment type="caution">
    <text evidence="2">The sequence shown here is derived from an EMBL/GenBank/DDBJ whole genome shotgun (WGS) entry which is preliminary data.</text>
</comment>
<dbReference type="SMART" id="SM00587">
    <property type="entry name" value="CHK"/>
    <property type="match status" value="1"/>
</dbReference>
<dbReference type="InterPro" id="IPR004119">
    <property type="entry name" value="EcKL"/>
</dbReference>
<protein>
    <recommendedName>
        <fullName evidence="1">CHK kinase-like domain-containing protein</fullName>
    </recommendedName>
</protein>
<dbReference type="PANTHER" id="PTHR11012:SF8">
    <property type="entry name" value="JUVENILE HORMONE-INDUCIBLE PROTEIN 26"/>
    <property type="match status" value="1"/>
</dbReference>